<dbReference type="Pfam" id="PF05378">
    <property type="entry name" value="Hydant_A_N"/>
    <property type="match status" value="1"/>
</dbReference>
<feature type="domain" description="Hydantoinase/oxoprolinase N-terminal" evidence="2">
    <location>
        <begin position="4"/>
        <end position="181"/>
    </location>
</feature>
<dbReference type="GO" id="GO:0017168">
    <property type="term" value="F:5-oxoprolinase (ATP-hydrolyzing) activity"/>
    <property type="evidence" value="ECO:0007669"/>
    <property type="project" value="TreeGrafter"/>
</dbReference>
<dbReference type="AlphaFoldDB" id="A0A126QRV0"/>
<dbReference type="PANTHER" id="PTHR11365">
    <property type="entry name" value="5-OXOPROLINASE RELATED"/>
    <property type="match status" value="1"/>
</dbReference>
<accession>A0A126QRV0</accession>
<dbReference type="Proteomes" id="UP000295506">
    <property type="component" value="Unassembled WGS sequence"/>
</dbReference>
<dbReference type="GO" id="GO:0005829">
    <property type="term" value="C:cytosol"/>
    <property type="evidence" value="ECO:0007669"/>
    <property type="project" value="TreeGrafter"/>
</dbReference>
<evidence type="ECO:0000259" key="1">
    <source>
        <dbReference type="Pfam" id="PF01968"/>
    </source>
</evidence>
<dbReference type="InterPro" id="IPR049517">
    <property type="entry name" value="ACX-like_C"/>
</dbReference>
<dbReference type="EMBL" id="CP014206">
    <property type="protein sequence ID" value="AMK12498.1"/>
    <property type="molecule type" value="Genomic_DNA"/>
</dbReference>
<reference evidence="4 6" key="1">
    <citation type="journal article" date="2016" name="Front. Microbiol.">
        <title>Genome Sequence of the Piezophilic, Mesophilic Sulfate-Reducing Bacterium Desulfovibrio indicus J2T.</title>
        <authorList>
            <person name="Cao J."/>
            <person name="Maignien L."/>
            <person name="Shao Z."/>
            <person name="Alain K."/>
            <person name="Jebbar M."/>
        </authorList>
    </citation>
    <scope>NUCLEOTIDE SEQUENCE [LARGE SCALE GENOMIC DNA]</scope>
    <source>
        <strain evidence="4 6">J2</strain>
    </source>
</reference>
<dbReference type="EMBL" id="SOBK01000002">
    <property type="protein sequence ID" value="TDT90806.1"/>
    <property type="molecule type" value="Genomic_DNA"/>
</dbReference>
<evidence type="ECO:0000259" key="3">
    <source>
        <dbReference type="Pfam" id="PF19278"/>
    </source>
</evidence>
<protein>
    <submittedName>
        <fullName evidence="4">5-oxoprolinase</fullName>
    </submittedName>
    <submittedName>
        <fullName evidence="5">N-methylhydantoinase A</fullName>
    </submittedName>
</protein>
<feature type="domain" description="Acetophenone carboxylase-like C-terminal" evidence="3">
    <location>
        <begin position="498"/>
        <end position="659"/>
    </location>
</feature>
<dbReference type="Pfam" id="PF19278">
    <property type="entry name" value="Hydant_A_C"/>
    <property type="match status" value="1"/>
</dbReference>
<name>A0A126QRV0_9BACT</name>
<sequence length="665" mass="70805">MLTIGVDTGGTFTDFTWTHGPDSGTWKTLSTPRNPADAVLAGVRRIVAERFPGTAPADAELAVIHGSTVATNAILERTGVTTALVTNEGFTDVIEIGRQNRSRLYDLTYRRTPHIVPRELRFGVPGRVGSDGAVSAPLDENSVARTLERVRESGAQSVAVCLLFSFLAPEHELLLGDRLRALGLPVSLSHEILAEFREFERTSTTVVNAYVSPIMTRYLTDLRRGLGNAGLSVMQSNGGSISAATAMRESVRTILSGPAGGAVGALATGRNAGYDKLITFDMGGTSTDVSLMDGTLPLTTTSSISGYPVKVPMIDIHTVGAGGGSIASPDPGGSLTVGPRSAGAAPGPICYGLGGDMVTVTDANLYLGRLVPDRFLGGAMGLDEGAARSGVERLAKRLAMGPEELAEGILAVADANMERAIRVISVEKGFDPREFTLYSFGGAGGLHCASLARLLGMPRVFVPVNPGILSACGMLMADVVKDYSRTIMRPAEEFTDEEAEACFTELERDGLAELAAEGVPAERVRHERYLDMRYKGQSFELLVPEGSDRIETFQTLHEQRYGYRNESKGVEVVNVRLRSRGGQERRLPAPAPDGGARVPEAARLGRRRAVFDGHGVDALVLDREGLLPGNEFRGPAIVTEYTSTIVVPPGTTARVDPWSNLILES</sequence>
<dbReference type="InterPro" id="IPR045079">
    <property type="entry name" value="Oxoprolinase-like"/>
</dbReference>
<evidence type="ECO:0000313" key="5">
    <source>
        <dbReference type="EMBL" id="TDT90806.1"/>
    </source>
</evidence>
<reference evidence="5 7" key="2">
    <citation type="submission" date="2019-03" db="EMBL/GenBank/DDBJ databases">
        <title>Genomic Encyclopedia of Type Strains, Phase IV (KMG-IV): sequencing the most valuable type-strain genomes for metagenomic binning, comparative biology and taxonomic classification.</title>
        <authorList>
            <person name="Goeker M."/>
        </authorList>
    </citation>
    <scope>NUCLEOTIDE SEQUENCE [LARGE SCALE GENOMIC DNA]</scope>
    <source>
        <strain evidence="5 7">DSM 101483</strain>
    </source>
</reference>
<evidence type="ECO:0000313" key="4">
    <source>
        <dbReference type="EMBL" id="AMK12498.1"/>
    </source>
</evidence>
<evidence type="ECO:0000259" key="2">
    <source>
        <dbReference type="Pfam" id="PF05378"/>
    </source>
</evidence>
<dbReference type="GO" id="GO:0006749">
    <property type="term" value="P:glutathione metabolic process"/>
    <property type="evidence" value="ECO:0007669"/>
    <property type="project" value="TreeGrafter"/>
</dbReference>
<gene>
    <name evidence="4" type="ORF">AWY79_16025</name>
    <name evidence="5" type="ORF">EDC59_102238</name>
</gene>
<dbReference type="InterPro" id="IPR008040">
    <property type="entry name" value="Hydant_A_N"/>
</dbReference>
<feature type="domain" description="Hydantoinase A/oxoprolinase" evidence="1">
    <location>
        <begin position="201"/>
        <end position="482"/>
    </location>
</feature>
<keyword evidence="6" id="KW-1185">Reference proteome</keyword>
<dbReference type="InterPro" id="IPR002821">
    <property type="entry name" value="Hydantoinase_A"/>
</dbReference>
<dbReference type="Proteomes" id="UP000055611">
    <property type="component" value="Chromosome"/>
</dbReference>
<dbReference type="Pfam" id="PF01968">
    <property type="entry name" value="Hydantoinase_A"/>
    <property type="match status" value="1"/>
</dbReference>
<evidence type="ECO:0000313" key="7">
    <source>
        <dbReference type="Proteomes" id="UP000295506"/>
    </source>
</evidence>
<proteinExistence type="predicted"/>
<dbReference type="PANTHER" id="PTHR11365:SF23">
    <property type="entry name" value="HYPOTHETICAL 5-OXOPROLINASE (EUROFUNG)-RELATED"/>
    <property type="match status" value="1"/>
</dbReference>
<evidence type="ECO:0000313" key="6">
    <source>
        <dbReference type="Proteomes" id="UP000055611"/>
    </source>
</evidence>
<dbReference type="KEGG" id="dej:AWY79_16025"/>
<dbReference type="OrthoDB" id="9759608at2"/>
<organism evidence="5 7">
    <name type="scientific">Pseudodesulfovibrio indicus</name>
    <dbReference type="NCBI Taxonomy" id="1716143"/>
    <lineage>
        <taxon>Bacteria</taxon>
        <taxon>Pseudomonadati</taxon>
        <taxon>Thermodesulfobacteriota</taxon>
        <taxon>Desulfovibrionia</taxon>
        <taxon>Desulfovibrionales</taxon>
        <taxon>Desulfovibrionaceae</taxon>
    </lineage>
</organism>
<dbReference type="RefSeq" id="WP_066806120.1">
    <property type="nucleotide sequence ID" value="NZ_CP014206.1"/>
</dbReference>